<protein>
    <recommendedName>
        <fullName evidence="4">HTH merR-type domain-containing protein</fullName>
    </recommendedName>
</protein>
<feature type="coiled-coil region" evidence="1">
    <location>
        <begin position="62"/>
        <end position="89"/>
    </location>
</feature>
<evidence type="ECO:0000313" key="3">
    <source>
        <dbReference type="Proteomes" id="UP000734271"/>
    </source>
</evidence>
<evidence type="ECO:0008006" key="4">
    <source>
        <dbReference type="Google" id="ProtNLM"/>
    </source>
</evidence>
<gene>
    <name evidence="2" type="ORF">K8P03_04940</name>
</gene>
<reference evidence="2 3" key="1">
    <citation type="submission" date="2021-08" db="EMBL/GenBank/DDBJ databases">
        <title>FDA dAtabase for Regulatory Grade micrObial Sequences (FDA-ARGOS): Supporting development and validation of Infectious Disease Dx tests.</title>
        <authorList>
            <person name="Sproer C."/>
            <person name="Gronow S."/>
            <person name="Severitt S."/>
            <person name="Schroder I."/>
            <person name="Tallon L."/>
            <person name="Sadzewicz L."/>
            <person name="Zhao X."/>
            <person name="Boylan J."/>
            <person name="Ott S."/>
            <person name="Bowen H."/>
            <person name="Vavikolanu K."/>
            <person name="Hazen T."/>
            <person name="Aluvathingal J."/>
            <person name="Nadendla S."/>
            <person name="Lowell S."/>
            <person name="Myers T."/>
            <person name="Yan Y."/>
            <person name="Sichtig H."/>
        </authorList>
    </citation>
    <scope>NUCLEOTIDE SEQUENCE [LARGE SCALE GENOMIC DNA]</scope>
    <source>
        <strain evidence="2 3">FDAARGOS_1460</strain>
    </source>
</reference>
<dbReference type="RefSeq" id="WP_223418911.1">
    <property type="nucleotide sequence ID" value="NZ_JAIPME010000002.1"/>
</dbReference>
<evidence type="ECO:0000256" key="1">
    <source>
        <dbReference type="SAM" id="Coils"/>
    </source>
</evidence>
<sequence>MEKTVIPIKELAQRWSCTESYIYKLEGQGVLTRTKLSKVCYPIGQVRKLELSEEEAPTLNKVRELTEENKKLMKENEFLRKSVANLSKVVYGE</sequence>
<dbReference type="EMBL" id="JAIPME010000002">
    <property type="protein sequence ID" value="MBZ2386643.1"/>
    <property type="molecule type" value="Genomic_DNA"/>
</dbReference>
<name>A0ABS7SYN0_9FIRM</name>
<keyword evidence="3" id="KW-1185">Reference proteome</keyword>
<comment type="caution">
    <text evidence="2">The sequence shown here is derived from an EMBL/GenBank/DDBJ whole genome shotgun (WGS) entry which is preliminary data.</text>
</comment>
<dbReference type="Proteomes" id="UP000734271">
    <property type="component" value="Unassembled WGS sequence"/>
</dbReference>
<accession>A0ABS7SYN0</accession>
<proteinExistence type="predicted"/>
<keyword evidence="1" id="KW-0175">Coiled coil</keyword>
<evidence type="ECO:0000313" key="2">
    <source>
        <dbReference type="EMBL" id="MBZ2386643.1"/>
    </source>
</evidence>
<organism evidence="2 3">
    <name type="scientific">Anaerococcus murdochii</name>
    <dbReference type="NCBI Taxonomy" id="411577"/>
    <lineage>
        <taxon>Bacteria</taxon>
        <taxon>Bacillati</taxon>
        <taxon>Bacillota</taxon>
        <taxon>Tissierellia</taxon>
        <taxon>Tissierellales</taxon>
        <taxon>Peptoniphilaceae</taxon>
        <taxon>Anaerococcus</taxon>
    </lineage>
</organism>